<comment type="caution">
    <text evidence="3">The sequence shown here is derived from an EMBL/GenBank/DDBJ whole genome shotgun (WGS) entry which is preliminary data.</text>
</comment>
<dbReference type="Proteomes" id="UP000245956">
    <property type="component" value="Unassembled WGS sequence"/>
</dbReference>
<evidence type="ECO:0000313" key="3">
    <source>
        <dbReference type="EMBL" id="PWI71430.1"/>
    </source>
</evidence>
<dbReference type="Proteomes" id="UP001287286">
    <property type="component" value="Unassembled WGS sequence"/>
</dbReference>
<keyword evidence="5" id="KW-1185">Reference proteome</keyword>
<reference evidence="3 4" key="2">
    <citation type="journal article" date="2016" name="Front. Microbiol.">
        <title>Genome and transcriptome sequences reveal the specific parasitism of the nematophagous Purpureocillium lilacinum 36-1.</title>
        <authorList>
            <person name="Xie J."/>
            <person name="Li S."/>
            <person name="Mo C."/>
            <person name="Xiao X."/>
            <person name="Peng D."/>
            <person name="Wang G."/>
            <person name="Xiao Y."/>
        </authorList>
    </citation>
    <scope>NUCLEOTIDE SEQUENCE [LARGE SCALE GENOMIC DNA]</scope>
    <source>
        <strain evidence="3 4">36-1</strain>
    </source>
</reference>
<evidence type="ECO:0000313" key="2">
    <source>
        <dbReference type="EMBL" id="KAK4092854.1"/>
    </source>
</evidence>
<feature type="region of interest" description="Disordered" evidence="1">
    <location>
        <begin position="204"/>
        <end position="229"/>
    </location>
</feature>
<feature type="compositionally biased region" description="Pro residues" evidence="1">
    <location>
        <begin position="216"/>
        <end position="229"/>
    </location>
</feature>
<reference evidence="2" key="3">
    <citation type="submission" date="2023-11" db="EMBL/GenBank/DDBJ databases">
        <authorList>
            <person name="Beijen E."/>
            <person name="Ohm R.A."/>
        </authorList>
    </citation>
    <scope>NUCLEOTIDE SEQUENCE</scope>
    <source>
        <strain evidence="2">CBS 150709</strain>
    </source>
</reference>
<evidence type="ECO:0000256" key="1">
    <source>
        <dbReference type="SAM" id="MobiDB-lite"/>
    </source>
</evidence>
<evidence type="ECO:0000313" key="4">
    <source>
        <dbReference type="Proteomes" id="UP000245956"/>
    </source>
</evidence>
<sequence>MHDRAGPWQATHPTHSTKPPQDPHLSIAHTHIRIRTSAPVVPARWDSRSLVGATETLDDHQTLVPVRWSSQAETPTGAPDYLFVPSSISLRRSTRSLAQLMVRAMSHNGRPPGRNLPLLYKQAAARLRGFNRRCSMLLLAHTQSQLSPLGPPGSRHGIPPGPFVPFFLLFIGRPGLSSNVPRLGPQPVVVVAVAVVPWAAGPTTATMTRHTGHTPLRPPPVRQPVRPPPSPPCSSFCSSSCSCASSCSMLSLSHTHTTHAPWRGQGG</sequence>
<feature type="region of interest" description="Disordered" evidence="1">
    <location>
        <begin position="1"/>
        <end position="24"/>
    </location>
</feature>
<feature type="compositionally biased region" description="Low complexity" evidence="1">
    <location>
        <begin position="204"/>
        <end position="215"/>
    </location>
</feature>
<organism evidence="3 4">
    <name type="scientific">Purpureocillium lilacinum</name>
    <name type="common">Paecilomyces lilacinus</name>
    <dbReference type="NCBI Taxonomy" id="33203"/>
    <lineage>
        <taxon>Eukaryota</taxon>
        <taxon>Fungi</taxon>
        <taxon>Dikarya</taxon>
        <taxon>Ascomycota</taxon>
        <taxon>Pezizomycotina</taxon>
        <taxon>Sordariomycetes</taxon>
        <taxon>Hypocreomycetidae</taxon>
        <taxon>Hypocreales</taxon>
        <taxon>Ophiocordycipitaceae</taxon>
        <taxon>Purpureocillium</taxon>
    </lineage>
</organism>
<dbReference type="EMBL" id="LCWV01000007">
    <property type="protein sequence ID" value="PWI71430.1"/>
    <property type="molecule type" value="Genomic_DNA"/>
</dbReference>
<dbReference type="EMBL" id="JAWRVI010000007">
    <property type="protein sequence ID" value="KAK4092854.1"/>
    <property type="molecule type" value="Genomic_DNA"/>
</dbReference>
<reference evidence="2 5" key="4">
    <citation type="journal article" date="2024" name="Microbiol. Resour. Announc.">
        <title>Genome annotations for the ascomycete fungi Trichoderma harzianum, Trichoderma aggressivum, and Purpureocillium lilacinum.</title>
        <authorList>
            <person name="Beijen E.P.W."/>
            <person name="Ohm R.A."/>
        </authorList>
    </citation>
    <scope>NUCLEOTIDE SEQUENCE [LARGE SCALE GENOMIC DNA]</scope>
    <source>
        <strain evidence="2 5">CBS 150709</strain>
    </source>
</reference>
<proteinExistence type="predicted"/>
<accession>A0A2U3EAA4</accession>
<reference evidence="3" key="1">
    <citation type="submission" date="2015-05" db="EMBL/GenBank/DDBJ databases">
        <authorList>
            <person name="Wang D.B."/>
            <person name="Wang M."/>
        </authorList>
    </citation>
    <scope>NUCLEOTIDE SEQUENCE</scope>
    <source>
        <strain evidence="3">36-1</strain>
    </source>
</reference>
<gene>
    <name evidence="3" type="ORF">PCL_11524</name>
    <name evidence="2" type="ORF">Purlil1_2779</name>
</gene>
<protein>
    <submittedName>
        <fullName evidence="3">Uncharacterized protein</fullName>
    </submittedName>
</protein>
<name>A0A2U3EAA4_PURLI</name>
<evidence type="ECO:0000313" key="5">
    <source>
        <dbReference type="Proteomes" id="UP001287286"/>
    </source>
</evidence>
<dbReference type="AlphaFoldDB" id="A0A2U3EAA4"/>